<dbReference type="Pfam" id="PF07596">
    <property type="entry name" value="SBP_bac_10"/>
    <property type="match status" value="1"/>
</dbReference>
<dbReference type="KEGG" id="aagg:ETAA8_32510"/>
<dbReference type="InterPro" id="IPR045584">
    <property type="entry name" value="Pilin-like"/>
</dbReference>
<dbReference type="InterPro" id="IPR011453">
    <property type="entry name" value="DUF1559"/>
</dbReference>
<keyword evidence="3" id="KW-1185">Reference proteome</keyword>
<evidence type="ECO:0000313" key="2">
    <source>
        <dbReference type="EMBL" id="QDU28151.1"/>
    </source>
</evidence>
<accession>A0A517YD35</accession>
<dbReference type="Proteomes" id="UP000315017">
    <property type="component" value="Chromosome"/>
</dbReference>
<dbReference type="EMBL" id="CP036274">
    <property type="protein sequence ID" value="QDU28151.1"/>
    <property type="molecule type" value="Genomic_DNA"/>
</dbReference>
<dbReference type="OrthoDB" id="255848at2"/>
<dbReference type="NCBIfam" id="TIGR02532">
    <property type="entry name" value="IV_pilin_GFxxxE"/>
    <property type="match status" value="1"/>
</dbReference>
<dbReference type="Pfam" id="PF07963">
    <property type="entry name" value="N_methyl"/>
    <property type="match status" value="1"/>
</dbReference>
<evidence type="ECO:0000259" key="1">
    <source>
        <dbReference type="Pfam" id="PF07596"/>
    </source>
</evidence>
<dbReference type="NCBIfam" id="TIGR04294">
    <property type="entry name" value="pre_pil_HX9DG"/>
    <property type="match status" value="1"/>
</dbReference>
<dbReference type="InterPro" id="IPR012902">
    <property type="entry name" value="N_methyl_site"/>
</dbReference>
<protein>
    <recommendedName>
        <fullName evidence="1">DUF1559 domain-containing protein</fullName>
    </recommendedName>
</protein>
<feature type="domain" description="DUF1559" evidence="1">
    <location>
        <begin position="38"/>
        <end position="284"/>
    </location>
</feature>
<dbReference type="PROSITE" id="PS00409">
    <property type="entry name" value="PROKAR_NTER_METHYL"/>
    <property type="match status" value="1"/>
</dbReference>
<dbReference type="InterPro" id="IPR027558">
    <property type="entry name" value="Pre_pil_HX9DG_C"/>
</dbReference>
<dbReference type="PANTHER" id="PTHR30093:SF2">
    <property type="entry name" value="TYPE II SECRETION SYSTEM PROTEIN H"/>
    <property type="match status" value="1"/>
</dbReference>
<dbReference type="SUPFAM" id="SSF54523">
    <property type="entry name" value="Pili subunits"/>
    <property type="match status" value="1"/>
</dbReference>
<dbReference type="Gene3D" id="3.30.700.10">
    <property type="entry name" value="Glycoprotein, Type 4 Pilin"/>
    <property type="match status" value="1"/>
</dbReference>
<name>A0A517YD35_9BACT</name>
<organism evidence="2 3">
    <name type="scientific">Anatilimnocola aggregata</name>
    <dbReference type="NCBI Taxonomy" id="2528021"/>
    <lineage>
        <taxon>Bacteria</taxon>
        <taxon>Pseudomonadati</taxon>
        <taxon>Planctomycetota</taxon>
        <taxon>Planctomycetia</taxon>
        <taxon>Pirellulales</taxon>
        <taxon>Pirellulaceae</taxon>
        <taxon>Anatilimnocola</taxon>
    </lineage>
</organism>
<sequence length="310" mass="33423">MMRVHSVRPAHRGFTLVELLVVIAIIGVLVALLLPAVQAAREAARRMQCSNHLRQIGLGFQHHHDSHLSLPSGGSGVDVARTLVGGSPAIGTDQAWSWAYQIFPFIEQSALFVEPIDDNVKKATVKMYFCPTRRSPQVWNVMASTTNGMRAQIDYVGCRGSQNNGEDGLVSRAQLASPIITRFQHATDGLSNTLLAGERCWAIDWYRTPGGPESDWYRGGYLSGYTGNSGQTFLCLAGTNVPIPDPRGPFPTTTVPLLMAKSFGSAHPAGINVVLGDGSVRNVSFNVSGAVFLNFADRDDGNAFNPGDLN</sequence>
<evidence type="ECO:0000313" key="3">
    <source>
        <dbReference type="Proteomes" id="UP000315017"/>
    </source>
</evidence>
<dbReference type="RefSeq" id="WP_145100588.1">
    <property type="nucleotide sequence ID" value="NZ_CP036274.1"/>
</dbReference>
<dbReference type="AlphaFoldDB" id="A0A517YD35"/>
<dbReference type="PANTHER" id="PTHR30093">
    <property type="entry name" value="GENERAL SECRETION PATHWAY PROTEIN G"/>
    <property type="match status" value="1"/>
</dbReference>
<reference evidence="2 3" key="1">
    <citation type="submission" date="2019-02" db="EMBL/GenBank/DDBJ databases">
        <title>Deep-cultivation of Planctomycetes and their phenomic and genomic characterization uncovers novel biology.</title>
        <authorList>
            <person name="Wiegand S."/>
            <person name="Jogler M."/>
            <person name="Boedeker C."/>
            <person name="Pinto D."/>
            <person name="Vollmers J."/>
            <person name="Rivas-Marin E."/>
            <person name="Kohn T."/>
            <person name="Peeters S.H."/>
            <person name="Heuer A."/>
            <person name="Rast P."/>
            <person name="Oberbeckmann S."/>
            <person name="Bunk B."/>
            <person name="Jeske O."/>
            <person name="Meyerdierks A."/>
            <person name="Storesund J.E."/>
            <person name="Kallscheuer N."/>
            <person name="Luecker S."/>
            <person name="Lage O.M."/>
            <person name="Pohl T."/>
            <person name="Merkel B.J."/>
            <person name="Hornburger P."/>
            <person name="Mueller R.-W."/>
            <person name="Bruemmer F."/>
            <person name="Labrenz M."/>
            <person name="Spormann A.M."/>
            <person name="Op den Camp H."/>
            <person name="Overmann J."/>
            <person name="Amann R."/>
            <person name="Jetten M.S.M."/>
            <person name="Mascher T."/>
            <person name="Medema M.H."/>
            <person name="Devos D.P."/>
            <person name="Kaster A.-K."/>
            <person name="Ovreas L."/>
            <person name="Rohde M."/>
            <person name="Galperin M.Y."/>
            <person name="Jogler C."/>
        </authorList>
    </citation>
    <scope>NUCLEOTIDE SEQUENCE [LARGE SCALE GENOMIC DNA]</scope>
    <source>
        <strain evidence="2 3">ETA_A8</strain>
    </source>
</reference>
<gene>
    <name evidence="2" type="ORF">ETAA8_32510</name>
</gene>
<proteinExistence type="predicted"/>